<feature type="region of interest" description="Disordered" evidence="1">
    <location>
        <begin position="90"/>
        <end position="136"/>
    </location>
</feature>
<dbReference type="Proteomes" id="UP000467840">
    <property type="component" value="Chromosome 13"/>
</dbReference>
<proteinExistence type="predicted"/>
<gene>
    <name evidence="2" type="ORF">GH714_040622</name>
</gene>
<protein>
    <submittedName>
        <fullName evidence="2">Uncharacterized protein</fullName>
    </submittedName>
</protein>
<reference evidence="2 3" key="1">
    <citation type="journal article" date="2020" name="Mol. Plant">
        <title>The Chromosome-Based Rubber Tree Genome Provides New Insights into Spurge Genome Evolution and Rubber Biosynthesis.</title>
        <authorList>
            <person name="Liu J."/>
            <person name="Shi C."/>
            <person name="Shi C.C."/>
            <person name="Li W."/>
            <person name="Zhang Q.J."/>
            <person name="Zhang Y."/>
            <person name="Li K."/>
            <person name="Lu H.F."/>
            <person name="Shi C."/>
            <person name="Zhu S.T."/>
            <person name="Xiao Z.Y."/>
            <person name="Nan H."/>
            <person name="Yue Y."/>
            <person name="Zhu X.G."/>
            <person name="Wu Y."/>
            <person name="Hong X.N."/>
            <person name="Fan G.Y."/>
            <person name="Tong Y."/>
            <person name="Zhang D."/>
            <person name="Mao C.L."/>
            <person name="Liu Y.L."/>
            <person name="Hao S.J."/>
            <person name="Liu W.Q."/>
            <person name="Lv M.Q."/>
            <person name="Zhang H.B."/>
            <person name="Liu Y."/>
            <person name="Hu-Tang G.R."/>
            <person name="Wang J.P."/>
            <person name="Wang J.H."/>
            <person name="Sun Y.H."/>
            <person name="Ni S.B."/>
            <person name="Chen W.B."/>
            <person name="Zhang X.C."/>
            <person name="Jiao Y.N."/>
            <person name="Eichler E.E."/>
            <person name="Li G.H."/>
            <person name="Liu X."/>
            <person name="Gao L.Z."/>
        </authorList>
    </citation>
    <scope>NUCLEOTIDE SEQUENCE [LARGE SCALE GENOMIC DNA]</scope>
    <source>
        <strain evidence="3">cv. GT1</strain>
        <tissue evidence="2">Leaf</tissue>
    </source>
</reference>
<keyword evidence="3" id="KW-1185">Reference proteome</keyword>
<sequence>MVQLTSHKSVVGEGEKATAEQKARNVRVIRRIGFGIRADAIKGRKGEGRILGFVGKEPTLRRSVWGTEKRKNSRKRLSWRWCRETPWKGEVQRQDGEIDEVDSPKRKYNNGPGFAGIDQKTTQSLPSVHPLSSTGG</sequence>
<evidence type="ECO:0000313" key="3">
    <source>
        <dbReference type="Proteomes" id="UP000467840"/>
    </source>
</evidence>
<comment type="caution">
    <text evidence="2">The sequence shown here is derived from an EMBL/GenBank/DDBJ whole genome shotgun (WGS) entry which is preliminary data.</text>
</comment>
<name>A0A6A6KYR1_HEVBR</name>
<organism evidence="2 3">
    <name type="scientific">Hevea brasiliensis</name>
    <name type="common">Para rubber tree</name>
    <name type="synonym">Siphonia brasiliensis</name>
    <dbReference type="NCBI Taxonomy" id="3981"/>
    <lineage>
        <taxon>Eukaryota</taxon>
        <taxon>Viridiplantae</taxon>
        <taxon>Streptophyta</taxon>
        <taxon>Embryophyta</taxon>
        <taxon>Tracheophyta</taxon>
        <taxon>Spermatophyta</taxon>
        <taxon>Magnoliopsida</taxon>
        <taxon>eudicotyledons</taxon>
        <taxon>Gunneridae</taxon>
        <taxon>Pentapetalae</taxon>
        <taxon>rosids</taxon>
        <taxon>fabids</taxon>
        <taxon>Malpighiales</taxon>
        <taxon>Euphorbiaceae</taxon>
        <taxon>Crotonoideae</taxon>
        <taxon>Micrandreae</taxon>
        <taxon>Hevea</taxon>
    </lineage>
</organism>
<dbReference type="EMBL" id="JAAGAX010000014">
    <property type="protein sequence ID" value="KAF2293255.1"/>
    <property type="molecule type" value="Genomic_DNA"/>
</dbReference>
<evidence type="ECO:0000256" key="1">
    <source>
        <dbReference type="SAM" id="MobiDB-lite"/>
    </source>
</evidence>
<dbReference type="AlphaFoldDB" id="A0A6A6KYR1"/>
<accession>A0A6A6KYR1</accession>
<feature type="compositionally biased region" description="Polar residues" evidence="1">
    <location>
        <begin position="119"/>
        <end position="136"/>
    </location>
</feature>
<evidence type="ECO:0000313" key="2">
    <source>
        <dbReference type="EMBL" id="KAF2293255.1"/>
    </source>
</evidence>